<dbReference type="PROSITE" id="PS50928">
    <property type="entry name" value="ABC_TM1"/>
    <property type="match status" value="1"/>
</dbReference>
<comment type="similarity">
    <text evidence="2">Belongs to the binding-protein-dependent transport system permease family. HisMQ subfamily.</text>
</comment>
<gene>
    <name evidence="11" type="ORF">AB8B22_04645</name>
</gene>
<comment type="subcellular location">
    <subcellularLocation>
        <location evidence="1 9">Cell membrane</location>
        <topology evidence="1 9">Multi-pass membrane protein</topology>
    </subcellularLocation>
</comment>
<dbReference type="Pfam" id="PF00528">
    <property type="entry name" value="BPD_transp_1"/>
    <property type="match status" value="1"/>
</dbReference>
<dbReference type="SUPFAM" id="SSF161098">
    <property type="entry name" value="MetI-like"/>
    <property type="match status" value="1"/>
</dbReference>
<feature type="transmembrane region" description="Helical" evidence="9">
    <location>
        <begin position="120"/>
        <end position="142"/>
    </location>
</feature>
<keyword evidence="4" id="KW-1003">Cell membrane</keyword>
<feature type="transmembrane region" description="Helical" evidence="9">
    <location>
        <begin position="227"/>
        <end position="250"/>
    </location>
</feature>
<keyword evidence="6" id="KW-0029">Amino-acid transport</keyword>
<evidence type="ECO:0000256" key="8">
    <source>
        <dbReference type="ARBA" id="ARBA00023136"/>
    </source>
</evidence>
<dbReference type="PANTHER" id="PTHR30614">
    <property type="entry name" value="MEMBRANE COMPONENT OF AMINO ACID ABC TRANSPORTER"/>
    <property type="match status" value="1"/>
</dbReference>
<dbReference type="InterPro" id="IPR010065">
    <property type="entry name" value="AA_ABC_transptr_permease_3TM"/>
</dbReference>
<dbReference type="NCBIfam" id="TIGR01726">
    <property type="entry name" value="HEQRo_perm_3TM"/>
    <property type="match status" value="1"/>
</dbReference>
<keyword evidence="7 9" id="KW-1133">Transmembrane helix</keyword>
<dbReference type="Gene3D" id="1.10.3720.10">
    <property type="entry name" value="MetI-like"/>
    <property type="match status" value="1"/>
</dbReference>
<feature type="transmembrane region" description="Helical" evidence="9">
    <location>
        <begin position="65"/>
        <end position="86"/>
    </location>
</feature>
<protein>
    <submittedName>
        <fullName evidence="11">Amino acid ABC transporter permease</fullName>
    </submittedName>
</protein>
<evidence type="ECO:0000313" key="11">
    <source>
        <dbReference type="EMBL" id="XDU67709.1"/>
    </source>
</evidence>
<dbReference type="InterPro" id="IPR000515">
    <property type="entry name" value="MetI-like"/>
</dbReference>
<dbReference type="CDD" id="cd06261">
    <property type="entry name" value="TM_PBP2"/>
    <property type="match status" value="1"/>
</dbReference>
<keyword evidence="3 9" id="KW-0813">Transport</keyword>
<organism evidence="11">
    <name type="scientific">Leptotrichia rugosa</name>
    <dbReference type="NCBI Taxonomy" id="3239302"/>
    <lineage>
        <taxon>Bacteria</taxon>
        <taxon>Fusobacteriati</taxon>
        <taxon>Fusobacteriota</taxon>
        <taxon>Fusobacteriia</taxon>
        <taxon>Fusobacteriales</taxon>
        <taxon>Leptotrichiaceae</taxon>
        <taxon>Leptotrichia</taxon>
    </lineage>
</organism>
<dbReference type="GO" id="GO:0043190">
    <property type="term" value="C:ATP-binding cassette (ABC) transporter complex"/>
    <property type="evidence" value="ECO:0007669"/>
    <property type="project" value="InterPro"/>
</dbReference>
<dbReference type="RefSeq" id="WP_369711841.1">
    <property type="nucleotide sequence ID" value="NZ_CP165644.1"/>
</dbReference>
<evidence type="ECO:0000256" key="5">
    <source>
        <dbReference type="ARBA" id="ARBA00022692"/>
    </source>
</evidence>
<proteinExistence type="inferred from homology"/>
<dbReference type="KEGG" id="lrug:AB8B22_04645"/>
<dbReference type="PANTHER" id="PTHR30614:SF20">
    <property type="entry name" value="GLUTAMINE TRANSPORT SYSTEM PERMEASE PROTEIN GLNP"/>
    <property type="match status" value="1"/>
</dbReference>
<evidence type="ECO:0000256" key="9">
    <source>
        <dbReference type="RuleBase" id="RU363032"/>
    </source>
</evidence>
<evidence type="ECO:0000256" key="7">
    <source>
        <dbReference type="ARBA" id="ARBA00022989"/>
    </source>
</evidence>
<dbReference type="AlphaFoldDB" id="A0AB39VKS4"/>
<name>A0AB39VKS4_9FUSO</name>
<evidence type="ECO:0000259" key="10">
    <source>
        <dbReference type="PROSITE" id="PS50928"/>
    </source>
</evidence>
<evidence type="ECO:0000256" key="1">
    <source>
        <dbReference type="ARBA" id="ARBA00004651"/>
    </source>
</evidence>
<dbReference type="InterPro" id="IPR035906">
    <property type="entry name" value="MetI-like_sf"/>
</dbReference>
<keyword evidence="8 9" id="KW-0472">Membrane</keyword>
<dbReference type="GO" id="GO:0022857">
    <property type="term" value="F:transmembrane transporter activity"/>
    <property type="evidence" value="ECO:0007669"/>
    <property type="project" value="InterPro"/>
</dbReference>
<evidence type="ECO:0000256" key="6">
    <source>
        <dbReference type="ARBA" id="ARBA00022970"/>
    </source>
</evidence>
<feature type="transmembrane region" description="Helical" evidence="9">
    <location>
        <begin position="26"/>
        <end position="45"/>
    </location>
</feature>
<reference evidence="11" key="1">
    <citation type="submission" date="2024-07" db="EMBL/GenBank/DDBJ databases">
        <authorList>
            <person name="Li X.-J."/>
            <person name="Wang X."/>
        </authorList>
    </citation>
    <scope>NUCLEOTIDE SEQUENCE</scope>
    <source>
        <strain evidence="11">HSP-334</strain>
    </source>
</reference>
<accession>A0AB39VKS4</accession>
<dbReference type="InterPro" id="IPR043429">
    <property type="entry name" value="ArtM/GltK/GlnP/TcyL/YhdX-like"/>
</dbReference>
<evidence type="ECO:0000256" key="3">
    <source>
        <dbReference type="ARBA" id="ARBA00022448"/>
    </source>
</evidence>
<evidence type="ECO:0000256" key="2">
    <source>
        <dbReference type="ARBA" id="ARBA00010072"/>
    </source>
</evidence>
<sequence>MKKFWKEDVDKKVHKIMKNIEKLRKVLKISYFLIIVAVGLILTFPKELKPNEWKLYIVDSYLITTVGLTIGGALIGIFLGMFLAFLKFLRTNFPVFDMIKEIIIDEYIDIMRGTPMILQLLILSVLIKLFANYWIAMIALGLNSAAYVAEVVRSGIESIDKGQMEAARATGMPYKMAMNEIIMPQAIKNILPALVNEFITLFKETSVVGYISVVDITMNSNGLQATYYSVGPILFTGIIYYVSVKIFSFLGRMLEMRLRRND</sequence>
<evidence type="ECO:0000256" key="4">
    <source>
        <dbReference type="ARBA" id="ARBA00022475"/>
    </source>
</evidence>
<feature type="domain" description="ABC transmembrane type-1" evidence="10">
    <location>
        <begin position="62"/>
        <end position="251"/>
    </location>
</feature>
<dbReference type="EMBL" id="CP165644">
    <property type="protein sequence ID" value="XDU67709.1"/>
    <property type="molecule type" value="Genomic_DNA"/>
</dbReference>
<dbReference type="GO" id="GO:0006865">
    <property type="term" value="P:amino acid transport"/>
    <property type="evidence" value="ECO:0007669"/>
    <property type="project" value="UniProtKB-KW"/>
</dbReference>
<keyword evidence="5 9" id="KW-0812">Transmembrane</keyword>